<dbReference type="SUPFAM" id="SSF57667">
    <property type="entry name" value="beta-beta-alpha zinc fingers"/>
    <property type="match status" value="2"/>
</dbReference>
<dbReference type="InterPro" id="IPR013087">
    <property type="entry name" value="Znf_C2H2_type"/>
</dbReference>
<keyword evidence="6" id="KW-0238">DNA-binding</keyword>
<keyword evidence="7" id="KW-0539">Nucleus</keyword>
<evidence type="ECO:0000256" key="10">
    <source>
        <dbReference type="SAM" id="MobiDB-lite"/>
    </source>
</evidence>
<feature type="transmembrane region" description="Helical" evidence="11">
    <location>
        <begin position="96"/>
        <end position="119"/>
    </location>
</feature>
<feature type="signal peptide" evidence="12">
    <location>
        <begin position="1"/>
        <end position="18"/>
    </location>
</feature>
<feature type="binding site" evidence="9">
    <location>
        <position position="171"/>
    </location>
    <ligand>
        <name>Zn(2+)</name>
        <dbReference type="ChEBI" id="CHEBI:29105"/>
    </ligand>
</feature>
<feature type="binding site" evidence="9">
    <location>
        <position position="174"/>
    </location>
    <ligand>
        <name>Zn(2+)</name>
        <dbReference type="ChEBI" id="CHEBI:29105"/>
    </ligand>
</feature>
<keyword evidence="2 9" id="KW-0479">Metal-binding</keyword>
<dbReference type="Gene3D" id="3.30.160.60">
    <property type="entry name" value="Classic Zinc Finger"/>
    <property type="match status" value="1"/>
</dbReference>
<feature type="region of interest" description="Disordered" evidence="10">
    <location>
        <begin position="249"/>
        <end position="293"/>
    </location>
</feature>
<dbReference type="PANTHER" id="PTHR16515">
    <property type="entry name" value="PR DOMAIN ZINC FINGER PROTEIN"/>
    <property type="match status" value="1"/>
</dbReference>
<dbReference type="SMART" id="SM00355">
    <property type="entry name" value="ZnF_C2H2"/>
    <property type="match status" value="4"/>
</dbReference>
<keyword evidence="11" id="KW-0472">Membrane</keyword>
<dbReference type="PROSITE" id="PS00028">
    <property type="entry name" value="ZINC_FINGER_C2H2_1"/>
    <property type="match status" value="3"/>
</dbReference>
<comment type="caution">
    <text evidence="15">The sequence shown here is derived from an EMBL/GenBank/DDBJ whole genome shotgun (WGS) entry which is preliminary data.</text>
</comment>
<reference evidence="15 16" key="1">
    <citation type="submission" date="2023-11" db="EMBL/GenBank/DDBJ databases">
        <authorList>
            <person name="Okamura Y."/>
        </authorList>
    </citation>
    <scope>NUCLEOTIDE SEQUENCE [LARGE SCALE GENOMIC DNA]</scope>
</reference>
<dbReference type="PROSITE" id="PS51915">
    <property type="entry name" value="ZAD"/>
    <property type="match status" value="1"/>
</dbReference>
<evidence type="ECO:0000256" key="7">
    <source>
        <dbReference type="ARBA" id="ARBA00023242"/>
    </source>
</evidence>
<keyword evidence="11" id="KW-1133">Transmembrane helix</keyword>
<keyword evidence="12" id="KW-0732">Signal</keyword>
<dbReference type="InterPro" id="IPR050331">
    <property type="entry name" value="Zinc_finger"/>
</dbReference>
<dbReference type="PANTHER" id="PTHR16515:SF49">
    <property type="entry name" value="GASTRULA ZINC FINGER PROTEIN XLCGF49.1-LIKE-RELATED"/>
    <property type="match status" value="1"/>
</dbReference>
<dbReference type="Proteomes" id="UP001497472">
    <property type="component" value="Unassembled WGS sequence"/>
</dbReference>
<evidence type="ECO:0000256" key="11">
    <source>
        <dbReference type="SAM" id="Phobius"/>
    </source>
</evidence>
<feature type="domain" description="ZAD" evidence="14">
    <location>
        <begin position="169"/>
        <end position="243"/>
    </location>
</feature>
<evidence type="ECO:0000256" key="3">
    <source>
        <dbReference type="ARBA" id="ARBA00022737"/>
    </source>
</evidence>
<evidence type="ECO:0000259" key="14">
    <source>
        <dbReference type="PROSITE" id="PS51915"/>
    </source>
</evidence>
<evidence type="ECO:0000256" key="8">
    <source>
        <dbReference type="PROSITE-ProRule" id="PRU00042"/>
    </source>
</evidence>
<feature type="compositionally biased region" description="Basic residues" evidence="10">
    <location>
        <begin position="256"/>
        <end position="266"/>
    </location>
</feature>
<dbReference type="GO" id="GO:0005634">
    <property type="term" value="C:nucleus"/>
    <property type="evidence" value="ECO:0007669"/>
    <property type="project" value="UniProtKB-SubCell"/>
</dbReference>
<feature type="chain" id="PRO_5043314865" evidence="12">
    <location>
        <begin position="19"/>
        <end position="473"/>
    </location>
</feature>
<protein>
    <submittedName>
        <fullName evidence="15">Uncharacterized protein</fullName>
    </submittedName>
</protein>
<feature type="binding site" evidence="9">
    <location>
        <position position="219"/>
    </location>
    <ligand>
        <name>Zn(2+)</name>
        <dbReference type="ChEBI" id="CHEBI:29105"/>
    </ligand>
</feature>
<keyword evidence="16" id="KW-1185">Reference proteome</keyword>
<keyword evidence="4 8" id="KW-0863">Zinc-finger</keyword>
<comment type="subcellular location">
    <subcellularLocation>
        <location evidence="1">Nucleus</location>
    </subcellularLocation>
</comment>
<evidence type="ECO:0000256" key="9">
    <source>
        <dbReference type="PROSITE-ProRule" id="PRU01263"/>
    </source>
</evidence>
<evidence type="ECO:0000313" key="15">
    <source>
        <dbReference type="EMBL" id="CAK1554511.1"/>
    </source>
</evidence>
<evidence type="ECO:0000256" key="1">
    <source>
        <dbReference type="ARBA" id="ARBA00004123"/>
    </source>
</evidence>
<accession>A0AAV1K1I4</accession>
<dbReference type="InterPro" id="IPR012934">
    <property type="entry name" value="Znf_AD"/>
</dbReference>
<evidence type="ECO:0000256" key="2">
    <source>
        <dbReference type="ARBA" id="ARBA00022723"/>
    </source>
</evidence>
<feature type="compositionally biased region" description="Basic and acidic residues" evidence="10">
    <location>
        <begin position="267"/>
        <end position="277"/>
    </location>
</feature>
<proteinExistence type="predicted"/>
<feature type="domain" description="C2H2-type" evidence="13">
    <location>
        <begin position="449"/>
        <end position="473"/>
    </location>
</feature>
<evidence type="ECO:0000256" key="5">
    <source>
        <dbReference type="ARBA" id="ARBA00022833"/>
    </source>
</evidence>
<dbReference type="GO" id="GO:0010468">
    <property type="term" value="P:regulation of gene expression"/>
    <property type="evidence" value="ECO:0007669"/>
    <property type="project" value="TreeGrafter"/>
</dbReference>
<dbReference type="Pfam" id="PF07776">
    <property type="entry name" value="zf-AD"/>
    <property type="match status" value="1"/>
</dbReference>
<keyword evidence="5 9" id="KW-0862">Zinc</keyword>
<evidence type="ECO:0000256" key="4">
    <source>
        <dbReference type="ARBA" id="ARBA00022771"/>
    </source>
</evidence>
<keyword evidence="3" id="KW-0677">Repeat</keyword>
<organism evidence="15 16">
    <name type="scientific">Leptosia nina</name>
    <dbReference type="NCBI Taxonomy" id="320188"/>
    <lineage>
        <taxon>Eukaryota</taxon>
        <taxon>Metazoa</taxon>
        <taxon>Ecdysozoa</taxon>
        <taxon>Arthropoda</taxon>
        <taxon>Hexapoda</taxon>
        <taxon>Insecta</taxon>
        <taxon>Pterygota</taxon>
        <taxon>Neoptera</taxon>
        <taxon>Endopterygota</taxon>
        <taxon>Lepidoptera</taxon>
        <taxon>Glossata</taxon>
        <taxon>Ditrysia</taxon>
        <taxon>Papilionoidea</taxon>
        <taxon>Pieridae</taxon>
        <taxon>Pierinae</taxon>
        <taxon>Leptosia</taxon>
    </lineage>
</organism>
<feature type="domain" description="C2H2-type" evidence="13">
    <location>
        <begin position="392"/>
        <end position="420"/>
    </location>
</feature>
<dbReference type="GO" id="GO:0008270">
    <property type="term" value="F:zinc ion binding"/>
    <property type="evidence" value="ECO:0007669"/>
    <property type="project" value="UniProtKB-UniRule"/>
</dbReference>
<name>A0AAV1K1I4_9NEOP</name>
<evidence type="ECO:0000256" key="6">
    <source>
        <dbReference type="ARBA" id="ARBA00023125"/>
    </source>
</evidence>
<gene>
    <name evidence="15" type="ORF">LNINA_LOCUS13423</name>
</gene>
<evidence type="ECO:0000256" key="12">
    <source>
        <dbReference type="SAM" id="SignalP"/>
    </source>
</evidence>
<dbReference type="EMBL" id="CAVLEF010000278">
    <property type="protein sequence ID" value="CAK1554511.1"/>
    <property type="molecule type" value="Genomic_DNA"/>
</dbReference>
<dbReference type="GO" id="GO:0003677">
    <property type="term" value="F:DNA binding"/>
    <property type="evidence" value="ECO:0007669"/>
    <property type="project" value="UniProtKB-KW"/>
</dbReference>
<evidence type="ECO:0000313" key="16">
    <source>
        <dbReference type="Proteomes" id="UP001497472"/>
    </source>
</evidence>
<sequence length="473" mass="54494">MALLWIWLFLISASISDAVKETDSVSSTCGELGDCITNLDECDEKCGCDTFSMVYFYNETTQECEMNIKRFLQTLQERDDTQAKIIYEAEHVFQRIILSVIIVAACSVLCVLSACFYCCRINYTDNRLKNEVDALAAKLKRETRYKKIKESSIRLSVTHASGDGGVPNRCCRLCGGESNLRCFCTSYLCEGVEERYDQMLSNCFGIRVSPSDSMVCESCIRQLRNIYRFRSLVLAAFARAPSEYSTRMSLQSGKGSYKRKNRSKKKSNPELLKRESKATINKRRGSSRRSLVNPNVQLKRTNVACSVCRQRYPMLLPTNGTKVFVCSRCKKKNQPRNATCRQCNVIMPANMLREHLELHSRNELRRRSRMCIPQRNRNPSRTDSRMSQLRHFYCAQCPKKFTAAHHLATHIQTEHKNGTDCLCAICGKDLKTREMLDRHMRMHTGQPIYQCDVCLRYFKGKRSFQLHYLTHGK</sequence>
<dbReference type="AlphaFoldDB" id="A0AAV1K1I4"/>
<evidence type="ECO:0000259" key="13">
    <source>
        <dbReference type="PROSITE" id="PS50157"/>
    </source>
</evidence>
<keyword evidence="11" id="KW-0812">Transmembrane</keyword>
<feature type="binding site" evidence="9">
    <location>
        <position position="216"/>
    </location>
    <ligand>
        <name>Zn(2+)</name>
        <dbReference type="ChEBI" id="CHEBI:29105"/>
    </ligand>
</feature>
<dbReference type="PROSITE" id="PS50157">
    <property type="entry name" value="ZINC_FINGER_C2H2_2"/>
    <property type="match status" value="3"/>
</dbReference>
<feature type="domain" description="C2H2-type" evidence="13">
    <location>
        <begin position="421"/>
        <end position="448"/>
    </location>
</feature>
<dbReference type="InterPro" id="IPR036236">
    <property type="entry name" value="Znf_C2H2_sf"/>
</dbReference>